<dbReference type="Gene3D" id="3.40.50.150">
    <property type="entry name" value="Vaccinia Virus protein VP39"/>
    <property type="match status" value="1"/>
</dbReference>
<evidence type="ECO:0000256" key="1">
    <source>
        <dbReference type="ARBA" id="ARBA00022603"/>
    </source>
</evidence>
<dbReference type="EMBL" id="JACBZP010000001">
    <property type="protein sequence ID" value="NYI67827.1"/>
    <property type="molecule type" value="Genomic_DNA"/>
</dbReference>
<keyword evidence="2" id="KW-0808">Transferase</keyword>
<keyword evidence="5" id="KW-1185">Reference proteome</keyword>
<evidence type="ECO:0000259" key="3">
    <source>
        <dbReference type="Pfam" id="PF05175"/>
    </source>
</evidence>
<keyword evidence="1 4" id="KW-0489">Methyltransferase</keyword>
<evidence type="ECO:0000313" key="4">
    <source>
        <dbReference type="EMBL" id="NYI67827.1"/>
    </source>
</evidence>
<dbReference type="GO" id="GO:0032259">
    <property type="term" value="P:methylation"/>
    <property type="evidence" value="ECO:0007669"/>
    <property type="project" value="UniProtKB-KW"/>
</dbReference>
<dbReference type="SUPFAM" id="SSF53335">
    <property type="entry name" value="S-adenosyl-L-methionine-dependent methyltransferases"/>
    <property type="match status" value="1"/>
</dbReference>
<sequence length="202" mass="21509">MGTDHYFSAEPAGRERRRTISTVLGGRTVEVCTANGTFSPDHVDTGTRVLLDTVPAPPPGATLADIGCGWGPIALSAALLEPTATIWAVDVNTRAVQLTVDNAASLSVNVNAGVPEEIPPELTFDLIWSNPPIRIGKAQLHELLLTWLPRLTLGGSAWLVVAKKLGAESLQRWLADSLPGEFAVDKVTIAKGFRVIRATRNG</sequence>
<dbReference type="InterPro" id="IPR029063">
    <property type="entry name" value="SAM-dependent_MTases_sf"/>
</dbReference>
<evidence type="ECO:0000313" key="5">
    <source>
        <dbReference type="Proteomes" id="UP000539111"/>
    </source>
</evidence>
<gene>
    <name evidence="4" type="ORF">BJY26_002133</name>
</gene>
<organism evidence="4 5">
    <name type="scientific">Spelaeicoccus albus</name>
    <dbReference type="NCBI Taxonomy" id="1280376"/>
    <lineage>
        <taxon>Bacteria</taxon>
        <taxon>Bacillati</taxon>
        <taxon>Actinomycetota</taxon>
        <taxon>Actinomycetes</taxon>
        <taxon>Micrococcales</taxon>
        <taxon>Brevibacteriaceae</taxon>
        <taxon>Spelaeicoccus</taxon>
    </lineage>
</organism>
<name>A0A7Z0D2T3_9MICO</name>
<dbReference type="Pfam" id="PF05175">
    <property type="entry name" value="MTS"/>
    <property type="match status" value="1"/>
</dbReference>
<dbReference type="AlphaFoldDB" id="A0A7Z0D2T3"/>
<reference evidence="4 5" key="1">
    <citation type="submission" date="2020-07" db="EMBL/GenBank/DDBJ databases">
        <title>Sequencing the genomes of 1000 actinobacteria strains.</title>
        <authorList>
            <person name="Klenk H.-P."/>
        </authorList>
    </citation>
    <scope>NUCLEOTIDE SEQUENCE [LARGE SCALE GENOMIC DNA]</scope>
    <source>
        <strain evidence="4 5">DSM 26341</strain>
    </source>
</reference>
<protein>
    <submittedName>
        <fullName evidence="4">16S rRNA G1207 methylase RsmC</fullName>
    </submittedName>
</protein>
<dbReference type="InterPro" id="IPR046977">
    <property type="entry name" value="RsmC/RlmG"/>
</dbReference>
<comment type="caution">
    <text evidence="4">The sequence shown here is derived from an EMBL/GenBank/DDBJ whole genome shotgun (WGS) entry which is preliminary data.</text>
</comment>
<dbReference type="Proteomes" id="UP000539111">
    <property type="component" value="Unassembled WGS sequence"/>
</dbReference>
<dbReference type="InterPro" id="IPR007848">
    <property type="entry name" value="Small_mtfrase_dom"/>
</dbReference>
<feature type="domain" description="Methyltransferase small" evidence="3">
    <location>
        <begin position="29"/>
        <end position="195"/>
    </location>
</feature>
<dbReference type="RefSeq" id="WP_179428093.1">
    <property type="nucleotide sequence ID" value="NZ_JACBZP010000001.1"/>
</dbReference>
<proteinExistence type="predicted"/>
<dbReference type="GO" id="GO:0008757">
    <property type="term" value="F:S-adenosylmethionine-dependent methyltransferase activity"/>
    <property type="evidence" value="ECO:0007669"/>
    <property type="project" value="InterPro"/>
</dbReference>
<dbReference type="PANTHER" id="PTHR47816:SF4">
    <property type="entry name" value="RIBOSOMAL RNA SMALL SUBUNIT METHYLTRANSFERASE C"/>
    <property type="match status" value="1"/>
</dbReference>
<dbReference type="CDD" id="cd02440">
    <property type="entry name" value="AdoMet_MTases"/>
    <property type="match status" value="1"/>
</dbReference>
<accession>A0A7Z0D2T3</accession>
<dbReference type="PANTHER" id="PTHR47816">
    <property type="entry name" value="RIBOSOMAL RNA SMALL SUBUNIT METHYLTRANSFERASE C"/>
    <property type="match status" value="1"/>
</dbReference>
<evidence type="ECO:0000256" key="2">
    <source>
        <dbReference type="ARBA" id="ARBA00022679"/>
    </source>
</evidence>